<evidence type="ECO:0000256" key="1">
    <source>
        <dbReference type="ARBA" id="ARBA00010552"/>
    </source>
</evidence>
<dbReference type="InterPro" id="IPR006175">
    <property type="entry name" value="YjgF/YER057c/UK114"/>
</dbReference>
<comment type="caution">
    <text evidence="2">The sequence shown here is derived from an EMBL/GenBank/DDBJ whole genome shotgun (WGS) entry which is preliminary data.</text>
</comment>
<evidence type="ECO:0000313" key="3">
    <source>
        <dbReference type="Proteomes" id="UP000449906"/>
    </source>
</evidence>
<dbReference type="Proteomes" id="UP000449906">
    <property type="component" value="Unassembled WGS sequence"/>
</dbReference>
<protein>
    <submittedName>
        <fullName evidence="2">RidA family protein</fullName>
    </submittedName>
</protein>
<dbReference type="Gene3D" id="3.30.1330.40">
    <property type="entry name" value="RutC-like"/>
    <property type="match status" value="1"/>
</dbReference>
<dbReference type="Pfam" id="PF01042">
    <property type="entry name" value="Ribonuc_L-PSP"/>
    <property type="match status" value="1"/>
</dbReference>
<dbReference type="GO" id="GO:0019239">
    <property type="term" value="F:deaminase activity"/>
    <property type="evidence" value="ECO:0007669"/>
    <property type="project" value="TreeGrafter"/>
</dbReference>
<dbReference type="PANTHER" id="PTHR11803">
    <property type="entry name" value="2-IMINOBUTANOATE/2-IMINOPROPANOATE DEAMINASE RIDA"/>
    <property type="match status" value="1"/>
</dbReference>
<dbReference type="InterPro" id="IPR035959">
    <property type="entry name" value="RutC-like_sf"/>
</dbReference>
<dbReference type="PANTHER" id="PTHR11803:SF58">
    <property type="entry name" value="PROTEIN HMF1-RELATED"/>
    <property type="match status" value="1"/>
</dbReference>
<organism evidence="2 3">
    <name type="scientific">Nocardioides simplex</name>
    <name type="common">Arthrobacter simplex</name>
    <dbReference type="NCBI Taxonomy" id="2045"/>
    <lineage>
        <taxon>Bacteria</taxon>
        <taxon>Bacillati</taxon>
        <taxon>Actinomycetota</taxon>
        <taxon>Actinomycetes</taxon>
        <taxon>Propionibacteriales</taxon>
        <taxon>Nocardioidaceae</taxon>
        <taxon>Pimelobacter</taxon>
    </lineage>
</organism>
<name>A0A7J5DSR5_NOCSI</name>
<evidence type="ECO:0000313" key="2">
    <source>
        <dbReference type="EMBL" id="KAB2807831.1"/>
    </source>
</evidence>
<dbReference type="RefSeq" id="WP_151582312.1">
    <property type="nucleotide sequence ID" value="NZ_WBVM01000004.1"/>
</dbReference>
<sequence>MMPGADRDARVRILGPAVDAHWPPSLVEATGFARPPFAGGAVADGPFLHSSGQTYPDISVSAPKPASAAGMLEQAEACLRNVDHVLRAAGCAKDDVVKVVIYNTDMSRQGEVNRAYREYFGDHRPARSHIGVTALADQDLLVEIEVVATVPLDPPRSPSPD</sequence>
<comment type="similarity">
    <text evidence="1">Belongs to the RutC family.</text>
</comment>
<reference evidence="2 3" key="1">
    <citation type="submission" date="2019-09" db="EMBL/GenBank/DDBJ databases">
        <title>Pimelobacter sp. isolated from Paulinella.</title>
        <authorList>
            <person name="Jeong S.E."/>
        </authorList>
    </citation>
    <scope>NUCLEOTIDE SEQUENCE [LARGE SCALE GENOMIC DNA]</scope>
    <source>
        <strain evidence="2 3">Pch-N</strain>
    </source>
</reference>
<accession>A0A7J5DSR5</accession>
<dbReference type="AlphaFoldDB" id="A0A7J5DSR5"/>
<dbReference type="SUPFAM" id="SSF55298">
    <property type="entry name" value="YjgF-like"/>
    <property type="match status" value="1"/>
</dbReference>
<dbReference type="GO" id="GO:0005829">
    <property type="term" value="C:cytosol"/>
    <property type="evidence" value="ECO:0007669"/>
    <property type="project" value="TreeGrafter"/>
</dbReference>
<dbReference type="EMBL" id="WBVM01000004">
    <property type="protein sequence ID" value="KAB2807831.1"/>
    <property type="molecule type" value="Genomic_DNA"/>
</dbReference>
<proteinExistence type="inferred from homology"/>
<gene>
    <name evidence="2" type="ORF">F9L07_24390</name>
</gene>
<dbReference type="CDD" id="cd00448">
    <property type="entry name" value="YjgF_YER057c_UK114_family"/>
    <property type="match status" value="1"/>
</dbReference>